<sequence>MPSVHYYCPCLSTSPVPPPPDLESSSYSFHELHTLYFCTEPECMAIRCNRCVSVEVNGYYCPNCLFEVPSASVRAEKNRYGACARNCFQCPSCRNTLVIVASDPPEGSLSASVAAVGITGEPPYFLYCNFCRWDSTEVGITFEKATGLAGQLQKTEETAPDVVEFERLKEHFEPFLRAAPSGGIAHAHSNPITSAASSALSRDISIPGLSKYSALLAGRRGGRNDREKAGTTSKDKEELAEFRSRWETGAGASVAEGEVDWIKHLEDVGEVATIEQRWVGSWTTSMRERDLKPLRIPLHSKKTKRCPQCRHIIIKPEQKSQSVRYKMKLTASNFVPAIAISVPPPVASTKAVDPNAPVTFHAGRTYPFRLAFTNPMYEPTTVTLQVQRAPLLKGRPPFAVSLPSPPFAIAAYAEAWEYEDEDEDMADEDIDALLAGVGSPSGYTQPREVAKPKKPKTVGVLERKANTTVIGGELVIGKEGRGDAKFNLLVTHTYQAEDTAAQEGETEEKSTKTPTSRQAEVKTFSFYIVIDLGVIIPREKEESHRRDSEQMSIS</sequence>
<dbReference type="GO" id="GO:0005869">
    <property type="term" value="C:dynactin complex"/>
    <property type="evidence" value="ECO:0007669"/>
    <property type="project" value="InterPro"/>
</dbReference>
<organism evidence="15 16">
    <name type="scientific">Exidia glandulosa HHB12029</name>
    <dbReference type="NCBI Taxonomy" id="1314781"/>
    <lineage>
        <taxon>Eukaryota</taxon>
        <taxon>Fungi</taxon>
        <taxon>Dikarya</taxon>
        <taxon>Basidiomycota</taxon>
        <taxon>Agaricomycotina</taxon>
        <taxon>Agaricomycetes</taxon>
        <taxon>Auriculariales</taxon>
        <taxon>Exidiaceae</taxon>
        <taxon>Exidia</taxon>
    </lineage>
</organism>
<keyword evidence="4" id="KW-0963">Cytoplasm</keyword>
<evidence type="ECO:0000256" key="5">
    <source>
        <dbReference type="ARBA" id="ARBA00022499"/>
    </source>
</evidence>
<accession>A0A165IR49</accession>
<evidence type="ECO:0000256" key="3">
    <source>
        <dbReference type="ARBA" id="ARBA00004657"/>
    </source>
</evidence>
<evidence type="ECO:0000256" key="11">
    <source>
        <dbReference type="ARBA" id="ARBA00034776"/>
    </source>
</evidence>
<dbReference type="AlphaFoldDB" id="A0A165IR49"/>
<reference evidence="15 16" key="1">
    <citation type="journal article" date="2016" name="Mol. Biol. Evol.">
        <title>Comparative Genomics of Early-Diverging Mushroom-Forming Fungi Provides Insights into the Origins of Lignocellulose Decay Capabilities.</title>
        <authorList>
            <person name="Nagy L.G."/>
            <person name="Riley R."/>
            <person name="Tritt A."/>
            <person name="Adam C."/>
            <person name="Daum C."/>
            <person name="Floudas D."/>
            <person name="Sun H."/>
            <person name="Yadav J.S."/>
            <person name="Pangilinan J."/>
            <person name="Larsson K.H."/>
            <person name="Matsuura K."/>
            <person name="Barry K."/>
            <person name="Labutti K."/>
            <person name="Kuo R."/>
            <person name="Ohm R.A."/>
            <person name="Bhattacharya S.S."/>
            <person name="Shirouzu T."/>
            <person name="Yoshinaga Y."/>
            <person name="Martin F.M."/>
            <person name="Grigoriev I.V."/>
            <person name="Hibbett D.S."/>
        </authorList>
    </citation>
    <scope>NUCLEOTIDE SEQUENCE [LARGE SCALE GENOMIC DNA]</scope>
    <source>
        <strain evidence="15 16">HHB12029</strain>
    </source>
</reference>
<evidence type="ECO:0000256" key="14">
    <source>
        <dbReference type="SAM" id="MobiDB-lite"/>
    </source>
</evidence>
<keyword evidence="10" id="KW-0206">Cytoskeleton</keyword>
<dbReference type="STRING" id="1314781.A0A165IR49"/>
<keyword evidence="16" id="KW-1185">Reference proteome</keyword>
<dbReference type="GO" id="GO:0001725">
    <property type="term" value="C:stress fiber"/>
    <property type="evidence" value="ECO:0007669"/>
    <property type="project" value="UniProtKB-SubCell"/>
</dbReference>
<comment type="subunit">
    <text evidence="13">Subunit of dynactin, a multiprotein complex part of a tripartite complex with dynein and a adapter, such as BICDL1, BICD2 or HOOK3. The dynactin complex is built around ACTR1A/ACTB filament and consists of an actin-related filament composed of a shoulder domain, a pointed end and a barbed end. Its length is defined by its flexible shoulder domain. The soulder is composed of 2 DCTN1 subunits, 4 DCTN2 and 2 DCTN3. The 4 DCNT2 (via N-terminus) bind the ACTR1A filament and act as molecular rulers to determine the length. The pointed end is important for binding dynein-dynactin cargo adapters. Consists of 4 subunits: ACTR10, DCNT4, DCTN5 and DCTN6. The barbed end is composed of a CAPZA1:CAPZB heterodimers, which binds ACTR1A/ACTB filament and dynactin and stabilizes dynactin. Interacts with ATP7B, but not ATP7A, in a copper-dependent manner. Interacts with ANK2; this interaction is required for localization at costameres. Interacts with N4BP2L1.</text>
</comment>
<protein>
    <recommendedName>
        <fullName evidence="12">Dynactin subunit 4</fullName>
    </recommendedName>
</protein>
<evidence type="ECO:0000256" key="2">
    <source>
        <dbReference type="ARBA" id="ARBA00004529"/>
    </source>
</evidence>
<keyword evidence="6" id="KW-0597">Phosphoprotein</keyword>
<feature type="region of interest" description="Disordered" evidence="14">
    <location>
        <begin position="497"/>
        <end position="517"/>
    </location>
</feature>
<evidence type="ECO:0000256" key="13">
    <source>
        <dbReference type="ARBA" id="ARBA00093507"/>
    </source>
</evidence>
<gene>
    <name evidence="15" type="ORF">EXIGLDRAFT_673708</name>
</gene>
<proteinExistence type="inferred from homology"/>
<evidence type="ECO:0000256" key="4">
    <source>
        <dbReference type="ARBA" id="ARBA00022490"/>
    </source>
</evidence>
<comment type="subcellular location">
    <subcellularLocation>
        <location evidence="1">Cytoplasm</location>
        <location evidence="1">Cytoskeleton</location>
        <location evidence="1">Microtubule organizing center</location>
        <location evidence="1">Centrosome</location>
    </subcellularLocation>
    <subcellularLocation>
        <location evidence="2">Cytoplasm</location>
        <location evidence="2">Cytoskeleton</location>
        <location evidence="2">Stress fiber</location>
    </subcellularLocation>
    <subcellularLocation>
        <location evidence="3">Cytoplasm</location>
        <location evidence="3">Myofibril</location>
    </subcellularLocation>
</comment>
<evidence type="ECO:0000256" key="10">
    <source>
        <dbReference type="ARBA" id="ARBA00023212"/>
    </source>
</evidence>
<evidence type="ECO:0000256" key="6">
    <source>
        <dbReference type="ARBA" id="ARBA00022553"/>
    </source>
</evidence>
<dbReference type="InParanoid" id="A0A165IR49"/>
<keyword evidence="9" id="KW-0175">Coiled coil</keyword>
<dbReference type="OrthoDB" id="283815at2759"/>
<evidence type="ECO:0000256" key="9">
    <source>
        <dbReference type="ARBA" id="ARBA00023054"/>
    </source>
</evidence>
<dbReference type="Pfam" id="PF05502">
    <property type="entry name" value="Dynactin_p62"/>
    <property type="match status" value="2"/>
</dbReference>
<evidence type="ECO:0000256" key="8">
    <source>
        <dbReference type="ARBA" id="ARBA00022990"/>
    </source>
</evidence>
<keyword evidence="7" id="KW-0832">Ubl conjugation</keyword>
<evidence type="ECO:0000256" key="12">
    <source>
        <dbReference type="ARBA" id="ARBA00034864"/>
    </source>
</evidence>
<dbReference type="PANTHER" id="PTHR13034">
    <property type="entry name" value="DYNACTIN P62 SUBUNIT"/>
    <property type="match status" value="1"/>
</dbReference>
<evidence type="ECO:0000313" key="15">
    <source>
        <dbReference type="EMBL" id="KZV93758.1"/>
    </source>
</evidence>
<comment type="similarity">
    <text evidence="11">Belongs to the dynactin subunit 4 family.</text>
</comment>
<dbReference type="PANTHER" id="PTHR13034:SF2">
    <property type="entry name" value="DYNACTIN SUBUNIT 4"/>
    <property type="match status" value="1"/>
</dbReference>
<dbReference type="Proteomes" id="UP000077266">
    <property type="component" value="Unassembled WGS sequence"/>
</dbReference>
<name>A0A165IR49_EXIGL</name>
<keyword evidence="8" id="KW-0007">Acetylation</keyword>
<evidence type="ECO:0000256" key="1">
    <source>
        <dbReference type="ARBA" id="ARBA00004300"/>
    </source>
</evidence>
<dbReference type="InterPro" id="IPR008603">
    <property type="entry name" value="DCTN4"/>
</dbReference>
<evidence type="ECO:0000256" key="7">
    <source>
        <dbReference type="ARBA" id="ARBA00022843"/>
    </source>
</evidence>
<evidence type="ECO:0000313" key="16">
    <source>
        <dbReference type="Proteomes" id="UP000077266"/>
    </source>
</evidence>
<dbReference type="EMBL" id="KV425984">
    <property type="protein sequence ID" value="KZV93758.1"/>
    <property type="molecule type" value="Genomic_DNA"/>
</dbReference>
<keyword evidence="5" id="KW-1017">Isopeptide bond</keyword>